<dbReference type="InterPro" id="IPR013014">
    <property type="entry name" value="PTS_EIIC_2"/>
</dbReference>
<dbReference type="PANTHER" id="PTHR37324:SF2">
    <property type="entry name" value="PTS SYSTEM GALACTITOL-SPECIFIC EIIC COMPONENT"/>
    <property type="match status" value="1"/>
</dbReference>
<reference evidence="11 12" key="2">
    <citation type="journal article" date="2015" name="BMC Genomics">
        <title>Analysis of three genomes within the thermophilic bacterial species Caldanaerobacter subterraneus with a focus on carbon monoxide dehydrogenase evolution and hydrolase diversity.</title>
        <authorList>
            <person name="Sant'Anna F.H."/>
            <person name="Lebedinsky A.V."/>
            <person name="Sokolova T.G."/>
            <person name="Robb F.T."/>
            <person name="Gonzalez J.M."/>
        </authorList>
    </citation>
    <scope>NUCLEOTIDE SEQUENCE [LARGE SCALE GENOMIC DNA]</scope>
    <source>
        <strain evidence="11 12">DSM 12653</strain>
    </source>
</reference>
<reference evidence="12" key="3">
    <citation type="submission" date="2015-02" db="EMBL/GenBank/DDBJ databases">
        <title>Genome analysis of three genomes within the thermophilic hydrogenogenic bacterial species Caldanaerobacter subterraneus.</title>
        <authorList>
            <person name="Sant'Anna F.H."/>
            <person name="Lebedinsky A."/>
            <person name="Sokolova T."/>
            <person name="Robb F.T."/>
            <person name="Gonzalez J.M."/>
        </authorList>
    </citation>
    <scope>NUCLEOTIDE SEQUENCE [LARGE SCALE GENOMIC DNA]</scope>
    <source>
        <strain evidence="12">DSM 12653</strain>
    </source>
</reference>
<reference evidence="11 12" key="1">
    <citation type="submission" date="2008-07" db="EMBL/GenBank/DDBJ databases">
        <authorList>
            <person name="Gonzalez J."/>
            <person name="Sokolova T."/>
            <person name="Ferriera S."/>
            <person name="Johnson J."/>
            <person name="Kravitz S."/>
            <person name="Beeson K."/>
            <person name="Sutton G."/>
            <person name="Rogers Y.-H."/>
            <person name="Friedman R."/>
            <person name="Frazier M."/>
            <person name="Venter J.C."/>
        </authorList>
    </citation>
    <scope>NUCLEOTIDE SEQUENCE [LARGE SCALE GENOMIC DNA]</scope>
    <source>
        <strain evidence="11 12">DSM 12653</strain>
    </source>
</reference>
<dbReference type="PANTHER" id="PTHR37324">
    <property type="entry name" value="PTS SYSTEM GALACTITOL-SPECIFIC EIIC COMPONENT"/>
    <property type="match status" value="1"/>
</dbReference>
<dbReference type="GO" id="GO:0009401">
    <property type="term" value="P:phosphoenolpyruvate-dependent sugar phosphotransferase system"/>
    <property type="evidence" value="ECO:0007669"/>
    <property type="project" value="UniProtKB-KW"/>
</dbReference>
<dbReference type="PIRSF" id="PIRSF006304">
    <property type="entry name" value="GatC"/>
    <property type="match status" value="1"/>
</dbReference>
<feature type="transmembrane region" description="Helical" evidence="9">
    <location>
        <begin position="256"/>
        <end position="282"/>
    </location>
</feature>
<comment type="caution">
    <text evidence="11">The sequence shown here is derived from an EMBL/GenBank/DDBJ whole genome shotgun (WGS) entry which is preliminary data.</text>
</comment>
<keyword evidence="8 9" id="KW-0472">Membrane</keyword>
<organism evidence="11 12">
    <name type="scientific">Caldanaerobacter subterraneus subsp. pacificus DSM 12653</name>
    <dbReference type="NCBI Taxonomy" id="391606"/>
    <lineage>
        <taxon>Bacteria</taxon>
        <taxon>Bacillati</taxon>
        <taxon>Bacillota</taxon>
        <taxon>Clostridia</taxon>
        <taxon>Thermoanaerobacterales</taxon>
        <taxon>Thermoanaerobacteraceae</taxon>
        <taxon>Caldanaerobacter</taxon>
    </lineage>
</organism>
<feature type="transmembrane region" description="Helical" evidence="9">
    <location>
        <begin position="128"/>
        <end position="154"/>
    </location>
</feature>
<name>B7R624_9THEO</name>
<comment type="subcellular location">
    <subcellularLocation>
        <location evidence="1">Cell membrane</location>
        <topology evidence="1">Multi-pass membrane protein</topology>
    </subcellularLocation>
</comment>
<dbReference type="Proteomes" id="UP000010146">
    <property type="component" value="Unassembled WGS sequence"/>
</dbReference>
<feature type="transmembrane region" description="Helical" evidence="9">
    <location>
        <begin position="38"/>
        <end position="62"/>
    </location>
</feature>
<protein>
    <recommendedName>
        <fullName evidence="10">PTS EIIC type-2 domain-containing protein</fullName>
    </recommendedName>
</protein>
<dbReference type="InterPro" id="IPR004703">
    <property type="entry name" value="PTS_sugar-sp_permease"/>
</dbReference>
<feature type="transmembrane region" description="Helical" evidence="9">
    <location>
        <begin position="339"/>
        <end position="356"/>
    </location>
</feature>
<gene>
    <name evidence="11" type="ORF">CDSM653_00157</name>
</gene>
<dbReference type="Pfam" id="PF03611">
    <property type="entry name" value="EIIC-GAT"/>
    <property type="match status" value="1"/>
</dbReference>
<evidence type="ECO:0000256" key="4">
    <source>
        <dbReference type="ARBA" id="ARBA00022597"/>
    </source>
</evidence>
<dbReference type="GO" id="GO:0015577">
    <property type="term" value="F:galactitol transmembrane transporter activity"/>
    <property type="evidence" value="ECO:0007669"/>
    <property type="project" value="InterPro"/>
</dbReference>
<evidence type="ECO:0000259" key="10">
    <source>
        <dbReference type="PROSITE" id="PS51104"/>
    </source>
</evidence>
<evidence type="ECO:0000256" key="7">
    <source>
        <dbReference type="ARBA" id="ARBA00022989"/>
    </source>
</evidence>
<proteinExistence type="predicted"/>
<keyword evidence="6 9" id="KW-0812">Transmembrane</keyword>
<evidence type="ECO:0000256" key="9">
    <source>
        <dbReference type="SAM" id="Phobius"/>
    </source>
</evidence>
<feature type="transmembrane region" description="Helical" evidence="9">
    <location>
        <begin position="227"/>
        <end position="244"/>
    </location>
</feature>
<evidence type="ECO:0000256" key="2">
    <source>
        <dbReference type="ARBA" id="ARBA00022448"/>
    </source>
</evidence>
<dbReference type="InterPro" id="IPR013853">
    <property type="entry name" value="EIIC-GAT"/>
</dbReference>
<dbReference type="PROSITE" id="PS51104">
    <property type="entry name" value="PTS_EIIC_TYPE_2"/>
    <property type="match status" value="1"/>
</dbReference>
<feature type="domain" description="PTS EIIC type-2" evidence="10">
    <location>
        <begin position="34"/>
        <end position="428"/>
    </location>
</feature>
<evidence type="ECO:0000256" key="8">
    <source>
        <dbReference type="ARBA" id="ARBA00023136"/>
    </source>
</evidence>
<keyword evidence="5" id="KW-0598">Phosphotransferase system</keyword>
<accession>B7R624</accession>
<dbReference type="AlphaFoldDB" id="B7R624"/>
<dbReference type="EMBL" id="ABXP02000026">
    <property type="protein sequence ID" value="KKC30733.1"/>
    <property type="molecule type" value="Genomic_DNA"/>
</dbReference>
<keyword evidence="3" id="KW-1003">Cell membrane</keyword>
<evidence type="ECO:0000256" key="5">
    <source>
        <dbReference type="ARBA" id="ARBA00022683"/>
    </source>
</evidence>
<sequence length="428" mass="46396">MLQYFIDFIVKDLGSTVALPLIIIILGLLLRADFGKTLRAAVTIGVGFIGLGLVINLLIGTLDPATKAMIERFPGIHLVSMDVGWGVAAAIAFATFVGAIIVPLAFGVNIIMLLFGWTKTMNVDIWNFWHYAFTGSLVYIVTKSLTLALLASIIHEVYSLKMADLTAKRIQEFFNLPSVSIPQGWAVTSVPIVLGINWVIDKIPGLNKLEADPDTIKKKLGIIGEPLILGLILGFLFGIVAYWGNNPDWRIWVGDIFKLAMSMAAVMLLVPRIIAIFMEGLLPFSESAKVYLQKRFPGKEFYIGLDSAILLGHPITIATSILLIPITLALAIILPGNTTLPLADLAATAFFVAMAAPLTRGNLIRTVIIGTFIMIVVLYTSSSLAPLLTDVARDIGYQIPKGATQITALSGGNWVAWLLTQVAKLFVH</sequence>
<dbReference type="GO" id="GO:0005886">
    <property type="term" value="C:plasma membrane"/>
    <property type="evidence" value="ECO:0007669"/>
    <property type="project" value="UniProtKB-SubCell"/>
</dbReference>
<feature type="transmembrane region" description="Helical" evidence="9">
    <location>
        <begin position="83"/>
        <end position="116"/>
    </location>
</feature>
<evidence type="ECO:0000313" key="11">
    <source>
        <dbReference type="EMBL" id="KKC30733.1"/>
    </source>
</evidence>
<feature type="transmembrane region" description="Helical" evidence="9">
    <location>
        <begin position="363"/>
        <end position="381"/>
    </location>
</feature>
<evidence type="ECO:0000256" key="3">
    <source>
        <dbReference type="ARBA" id="ARBA00022475"/>
    </source>
</evidence>
<keyword evidence="2" id="KW-0813">Transport</keyword>
<keyword evidence="7 9" id="KW-1133">Transmembrane helix</keyword>
<evidence type="ECO:0000256" key="6">
    <source>
        <dbReference type="ARBA" id="ARBA00022692"/>
    </source>
</evidence>
<feature type="transmembrane region" description="Helical" evidence="9">
    <location>
        <begin position="303"/>
        <end position="333"/>
    </location>
</feature>
<dbReference type="RefSeq" id="WP_009609633.1">
    <property type="nucleotide sequence ID" value="NZ_ABXP02000026.1"/>
</dbReference>
<evidence type="ECO:0000313" key="12">
    <source>
        <dbReference type="Proteomes" id="UP000010146"/>
    </source>
</evidence>
<feature type="transmembrane region" description="Helical" evidence="9">
    <location>
        <begin position="12"/>
        <end position="32"/>
    </location>
</feature>
<evidence type="ECO:0000256" key="1">
    <source>
        <dbReference type="ARBA" id="ARBA00004651"/>
    </source>
</evidence>
<keyword evidence="4" id="KW-0762">Sugar transport</keyword>